<protein>
    <submittedName>
        <fullName evidence="2">Alpha/beta fold hydrolase</fullName>
    </submittedName>
</protein>
<feature type="domain" description="AB hydrolase-1" evidence="1">
    <location>
        <begin position="93"/>
        <end position="338"/>
    </location>
</feature>
<organism evidence="2 3">
    <name type="scientific">Variovorax humicola</name>
    <dbReference type="NCBI Taxonomy" id="1769758"/>
    <lineage>
        <taxon>Bacteria</taxon>
        <taxon>Pseudomonadati</taxon>
        <taxon>Pseudomonadota</taxon>
        <taxon>Betaproteobacteria</taxon>
        <taxon>Burkholderiales</taxon>
        <taxon>Comamonadaceae</taxon>
        <taxon>Variovorax</taxon>
    </lineage>
</organism>
<reference evidence="2 3" key="1">
    <citation type="submission" date="2024-03" db="EMBL/GenBank/DDBJ databases">
        <title>Novel species of the genus Variovorax.</title>
        <authorList>
            <person name="Liu Q."/>
            <person name="Xin Y.-H."/>
        </authorList>
    </citation>
    <scope>NUCLEOTIDE SEQUENCE [LARGE SCALE GENOMIC DNA]</scope>
    <source>
        <strain evidence="2 3">KACC 18501</strain>
    </source>
</reference>
<dbReference type="GO" id="GO:0016787">
    <property type="term" value="F:hydrolase activity"/>
    <property type="evidence" value="ECO:0007669"/>
    <property type="project" value="UniProtKB-KW"/>
</dbReference>
<dbReference type="InterPro" id="IPR000073">
    <property type="entry name" value="AB_hydrolase_1"/>
</dbReference>
<dbReference type="EMBL" id="JBBKZV010000018">
    <property type="protein sequence ID" value="MEJ8824972.1"/>
    <property type="molecule type" value="Genomic_DNA"/>
</dbReference>
<keyword evidence="2" id="KW-0378">Hydrolase</keyword>
<dbReference type="SUPFAM" id="SSF53474">
    <property type="entry name" value="alpha/beta-Hydrolases"/>
    <property type="match status" value="1"/>
</dbReference>
<dbReference type="Pfam" id="PF00561">
    <property type="entry name" value="Abhydrolase_1"/>
    <property type="match status" value="1"/>
</dbReference>
<evidence type="ECO:0000313" key="2">
    <source>
        <dbReference type="EMBL" id="MEJ8824972.1"/>
    </source>
</evidence>
<proteinExistence type="predicted"/>
<keyword evidence="3" id="KW-1185">Reference proteome</keyword>
<dbReference type="PANTHER" id="PTHR36837:SF2">
    <property type="entry name" value="POLY(3-HYDROXYALKANOATE) POLYMERASE SUBUNIT PHAC"/>
    <property type="match status" value="1"/>
</dbReference>
<dbReference type="RefSeq" id="WP_340365999.1">
    <property type="nucleotide sequence ID" value="NZ_JBBKZV010000018.1"/>
</dbReference>
<sequence length="360" mass="40629">MNAPVKTEDVSLAKRLRTEVDRAIQRSFKGLEYLGSPAPAVGTTPRSLLHRRGTLGLYHYHPQSAEVYRVPLLLVMATTNKSYIFDLAPGQSLIEFLLKRGYDVYVMDWDAPTLDEKRLKFEDYTLDFIPDCIRRVQAHSGEPDVTVVGYCMGGVLSTIYAALHPEGPLKNLVCFTTPIDWKKMTLFQAMADQRHFDVDRLVDTLGNVPSQVVMGAFESQRPAGRMAAQIRLWDNMWNDQYVKGYRMMDRFGAETLPLAGEYLRQTVKELVWKNRLYDNTLRVGGRTVDIHDITVPLLHVTAQYDHLVPPECAAPLVAQAGSQDKEEIMLPGGHVSLVAGPNAVKRMWPALDQWLAKRST</sequence>
<dbReference type="Gene3D" id="3.40.50.1820">
    <property type="entry name" value="alpha/beta hydrolase"/>
    <property type="match status" value="1"/>
</dbReference>
<gene>
    <name evidence="2" type="ORF">WKW80_23580</name>
</gene>
<accession>A0ABU8W4I6</accession>
<comment type="caution">
    <text evidence="2">The sequence shown here is derived from an EMBL/GenBank/DDBJ whole genome shotgun (WGS) entry which is preliminary data.</text>
</comment>
<dbReference type="PANTHER" id="PTHR36837">
    <property type="entry name" value="POLY(3-HYDROXYALKANOATE) POLYMERASE SUBUNIT PHAC"/>
    <property type="match status" value="1"/>
</dbReference>
<name>A0ABU8W4I6_9BURK</name>
<dbReference type="InterPro" id="IPR029058">
    <property type="entry name" value="AB_hydrolase_fold"/>
</dbReference>
<evidence type="ECO:0000313" key="3">
    <source>
        <dbReference type="Proteomes" id="UP001363010"/>
    </source>
</evidence>
<evidence type="ECO:0000259" key="1">
    <source>
        <dbReference type="Pfam" id="PF00561"/>
    </source>
</evidence>
<dbReference type="Proteomes" id="UP001363010">
    <property type="component" value="Unassembled WGS sequence"/>
</dbReference>
<dbReference type="InterPro" id="IPR051321">
    <property type="entry name" value="PHA/PHB_synthase"/>
</dbReference>